<accession>A0A2R5GI02</accession>
<evidence type="ECO:0000256" key="7">
    <source>
        <dbReference type="RuleBase" id="RU367025"/>
    </source>
</evidence>
<protein>
    <recommendedName>
        <fullName evidence="7">Pre-mRNA-splicing factor 38</fullName>
    </recommendedName>
</protein>
<keyword evidence="3 7" id="KW-0507">mRNA processing</keyword>
<dbReference type="PANTHER" id="PTHR23142">
    <property type="entry name" value="PRE-MRNA-SPLICING FACTOR 38A-RELATED"/>
    <property type="match status" value="1"/>
</dbReference>
<reference evidence="9 10" key="1">
    <citation type="submission" date="2017-12" db="EMBL/GenBank/DDBJ databases">
        <title>Sequencing, de novo assembly and annotation of complete genome of a new Thraustochytrid species, strain FCC1311.</title>
        <authorList>
            <person name="Sedici K."/>
            <person name="Godart F."/>
            <person name="Aiese Cigliano R."/>
            <person name="Sanseverino W."/>
            <person name="Barakat M."/>
            <person name="Ortet P."/>
            <person name="Marechal E."/>
            <person name="Cagnac O."/>
            <person name="Amato A."/>
        </authorList>
    </citation>
    <scope>NUCLEOTIDE SEQUENCE [LARGE SCALE GENOMIC DNA]</scope>
</reference>
<feature type="compositionally biased region" description="Acidic residues" evidence="8">
    <location>
        <begin position="294"/>
        <end position="303"/>
    </location>
</feature>
<evidence type="ECO:0000256" key="5">
    <source>
        <dbReference type="ARBA" id="ARBA00023187"/>
    </source>
</evidence>
<evidence type="ECO:0000256" key="3">
    <source>
        <dbReference type="ARBA" id="ARBA00022664"/>
    </source>
</evidence>
<evidence type="ECO:0000256" key="2">
    <source>
        <dbReference type="ARBA" id="ARBA00006164"/>
    </source>
</evidence>
<gene>
    <name evidence="9" type="ORF">FCC1311_067372</name>
</gene>
<feature type="region of interest" description="Disordered" evidence="8">
    <location>
        <begin position="210"/>
        <end position="363"/>
    </location>
</feature>
<dbReference type="Proteomes" id="UP000241890">
    <property type="component" value="Unassembled WGS sequence"/>
</dbReference>
<feature type="compositionally biased region" description="Acidic residues" evidence="8">
    <location>
        <begin position="216"/>
        <end position="228"/>
    </location>
</feature>
<comment type="caution">
    <text evidence="9">The sequence shown here is derived from an EMBL/GenBank/DDBJ whole genome shotgun (WGS) entry which is preliminary data.</text>
</comment>
<keyword evidence="6 7" id="KW-0539">Nucleus</keyword>
<dbReference type="GO" id="GO:0000398">
    <property type="term" value="P:mRNA splicing, via spliceosome"/>
    <property type="evidence" value="ECO:0007669"/>
    <property type="project" value="UniProtKB-UniRule"/>
</dbReference>
<evidence type="ECO:0000256" key="6">
    <source>
        <dbReference type="ARBA" id="ARBA00023242"/>
    </source>
</evidence>
<evidence type="ECO:0000256" key="4">
    <source>
        <dbReference type="ARBA" id="ARBA00022728"/>
    </source>
</evidence>
<comment type="function">
    <text evidence="7">Required for pre-mRNA splicing.</text>
</comment>
<feature type="compositionally biased region" description="Basic and acidic residues" evidence="8">
    <location>
        <begin position="341"/>
        <end position="350"/>
    </location>
</feature>
<dbReference type="GO" id="GO:0005681">
    <property type="term" value="C:spliceosomal complex"/>
    <property type="evidence" value="ECO:0007669"/>
    <property type="project" value="UniProtKB-KW"/>
</dbReference>
<sequence>MAEAQPAAAAAAANDGALSRPLVHGTDPVNLVERILRLRVYESAYWQQYCFGVNAADLVDRAADLEYIGATASETNKPTPFICLLVKMLQIAPELAISRAMLDNEEFKYMRALAAMYVRMTARPADVYRLLEPLMSDYRKLRVQTKVGWELTTMDDFIDTLLEEDMACSIALPRLALRSVLVQARLLPPERQTVLRDKIANGGLADDASIPSLLDDVGDLEGESENGDDNSSRSDASSVEEPSLATKRARNEMSVSHDETPKRVRQDDNVAETHVELVTTRDDDNVNFDKKEDENSESDDSDDVLTKSSKKKSKKEKKSKHKREHNEKKEKKKKKKKKKGKKDDKKDKPAKTLFVKGLKQHSA</sequence>
<comment type="similarity">
    <text evidence="2 7">Belongs to the PRP38 family.</text>
</comment>
<dbReference type="AlphaFoldDB" id="A0A2R5GI02"/>
<dbReference type="Pfam" id="PF03371">
    <property type="entry name" value="PRP38"/>
    <property type="match status" value="1"/>
</dbReference>
<comment type="subcellular location">
    <subcellularLocation>
        <location evidence="1 7">Nucleus</location>
    </subcellularLocation>
</comment>
<feature type="compositionally biased region" description="Basic residues" evidence="8">
    <location>
        <begin position="308"/>
        <end position="323"/>
    </location>
</feature>
<evidence type="ECO:0000313" key="10">
    <source>
        <dbReference type="Proteomes" id="UP000241890"/>
    </source>
</evidence>
<proteinExistence type="inferred from homology"/>
<keyword evidence="10" id="KW-1185">Reference proteome</keyword>
<dbReference type="EMBL" id="BEYU01000077">
    <property type="protein sequence ID" value="GBG30517.1"/>
    <property type="molecule type" value="Genomic_DNA"/>
</dbReference>
<feature type="compositionally biased region" description="Basic residues" evidence="8">
    <location>
        <begin position="330"/>
        <end position="340"/>
    </location>
</feature>
<keyword evidence="5 7" id="KW-0508">mRNA splicing</keyword>
<dbReference type="InterPro" id="IPR005037">
    <property type="entry name" value="PRP38"/>
</dbReference>
<organism evidence="9 10">
    <name type="scientific">Hondaea fermentalgiana</name>
    <dbReference type="NCBI Taxonomy" id="2315210"/>
    <lineage>
        <taxon>Eukaryota</taxon>
        <taxon>Sar</taxon>
        <taxon>Stramenopiles</taxon>
        <taxon>Bigyra</taxon>
        <taxon>Labyrinthulomycetes</taxon>
        <taxon>Thraustochytrida</taxon>
        <taxon>Thraustochytriidae</taxon>
        <taxon>Hondaea</taxon>
    </lineage>
</organism>
<evidence type="ECO:0000256" key="1">
    <source>
        <dbReference type="ARBA" id="ARBA00004123"/>
    </source>
</evidence>
<evidence type="ECO:0000256" key="8">
    <source>
        <dbReference type="SAM" id="MobiDB-lite"/>
    </source>
</evidence>
<feature type="compositionally biased region" description="Basic and acidic residues" evidence="8">
    <location>
        <begin position="249"/>
        <end position="293"/>
    </location>
</feature>
<dbReference type="InParanoid" id="A0A2R5GI02"/>
<evidence type="ECO:0000313" key="9">
    <source>
        <dbReference type="EMBL" id="GBG30517.1"/>
    </source>
</evidence>
<dbReference type="OrthoDB" id="190958at2759"/>
<keyword evidence="4 7" id="KW-0747">Spliceosome</keyword>
<name>A0A2R5GI02_9STRA</name>